<proteinExistence type="predicted"/>
<name>A0AAD7ARL1_9AGAR</name>
<keyword evidence="2" id="KW-1185">Reference proteome</keyword>
<comment type="caution">
    <text evidence="1">The sequence shown here is derived from an EMBL/GenBank/DDBJ whole genome shotgun (WGS) entry which is preliminary data.</text>
</comment>
<gene>
    <name evidence="1" type="ORF">DFH08DRAFT_1003756</name>
</gene>
<reference evidence="1" key="1">
    <citation type="submission" date="2023-03" db="EMBL/GenBank/DDBJ databases">
        <title>Massive genome expansion in bonnet fungi (Mycena s.s.) driven by repeated elements and novel gene families across ecological guilds.</title>
        <authorList>
            <consortium name="Lawrence Berkeley National Laboratory"/>
            <person name="Harder C.B."/>
            <person name="Miyauchi S."/>
            <person name="Viragh M."/>
            <person name="Kuo A."/>
            <person name="Thoen E."/>
            <person name="Andreopoulos B."/>
            <person name="Lu D."/>
            <person name="Skrede I."/>
            <person name="Drula E."/>
            <person name="Henrissat B."/>
            <person name="Morin E."/>
            <person name="Kohler A."/>
            <person name="Barry K."/>
            <person name="LaButti K."/>
            <person name="Morin E."/>
            <person name="Salamov A."/>
            <person name="Lipzen A."/>
            <person name="Mereny Z."/>
            <person name="Hegedus B."/>
            <person name="Baldrian P."/>
            <person name="Stursova M."/>
            <person name="Weitz H."/>
            <person name="Taylor A."/>
            <person name="Grigoriev I.V."/>
            <person name="Nagy L.G."/>
            <person name="Martin F."/>
            <person name="Kauserud H."/>
        </authorList>
    </citation>
    <scope>NUCLEOTIDE SEQUENCE</scope>
    <source>
        <strain evidence="1">CBHHK002</strain>
    </source>
</reference>
<evidence type="ECO:0000313" key="2">
    <source>
        <dbReference type="Proteomes" id="UP001218218"/>
    </source>
</evidence>
<organism evidence="1 2">
    <name type="scientific">Mycena albidolilacea</name>
    <dbReference type="NCBI Taxonomy" id="1033008"/>
    <lineage>
        <taxon>Eukaryota</taxon>
        <taxon>Fungi</taxon>
        <taxon>Dikarya</taxon>
        <taxon>Basidiomycota</taxon>
        <taxon>Agaricomycotina</taxon>
        <taxon>Agaricomycetes</taxon>
        <taxon>Agaricomycetidae</taxon>
        <taxon>Agaricales</taxon>
        <taxon>Marasmiineae</taxon>
        <taxon>Mycenaceae</taxon>
        <taxon>Mycena</taxon>
    </lineage>
</organism>
<protein>
    <submittedName>
        <fullName evidence="1">Uncharacterized protein</fullName>
    </submittedName>
</protein>
<accession>A0AAD7ARL1</accession>
<dbReference type="EMBL" id="JARIHO010000002">
    <property type="protein sequence ID" value="KAJ7366584.1"/>
    <property type="molecule type" value="Genomic_DNA"/>
</dbReference>
<dbReference type="AlphaFoldDB" id="A0AAD7ARL1"/>
<feature type="non-terminal residue" evidence="1">
    <location>
        <position position="1"/>
    </location>
</feature>
<sequence>ARTQLTNGTLGKIQQGPGYTTMGALRWQSSGVLWEGCSSSAAHPIDITECYGLQLFADPTKNLQDSAADSPRQRIEFLTAGAADGTSWVYERKFYLSSETGTTNHFFHLMQILARGGSGGPVITLNAAAGKVAIGDVVRGCPKAGCPSIALADFTDRTTVHSMTVTYGPKGSVTYAVKDATTRRTLLTYSATGSMGTTSTSLKFGTYRLAVAGMTASL</sequence>
<dbReference type="Proteomes" id="UP001218218">
    <property type="component" value="Unassembled WGS sequence"/>
</dbReference>
<evidence type="ECO:0000313" key="1">
    <source>
        <dbReference type="EMBL" id="KAJ7366584.1"/>
    </source>
</evidence>
<feature type="non-terminal residue" evidence="1">
    <location>
        <position position="218"/>
    </location>
</feature>